<reference evidence="7 8" key="1">
    <citation type="submission" date="2019-02" db="EMBL/GenBank/DDBJ databases">
        <title>Shewanella sp. D4-2 isolated from Dokdo Island.</title>
        <authorList>
            <person name="Baek K."/>
        </authorList>
    </citation>
    <scope>NUCLEOTIDE SEQUENCE [LARGE SCALE GENOMIC DNA]</scope>
    <source>
        <strain evidence="7 8">D4-2</strain>
    </source>
</reference>
<dbReference type="OrthoDB" id="9796919at2"/>
<keyword evidence="2 5" id="KW-0963">Cytoplasm</keyword>
<dbReference type="SUPFAM" id="SSF55729">
    <property type="entry name" value="Acyl-CoA N-acyltransferases (Nat)"/>
    <property type="match status" value="1"/>
</dbReference>
<comment type="function">
    <text evidence="5">Acetylates the N-terminal alanine of ribosomal protein bS18.</text>
</comment>
<dbReference type="HAMAP" id="MF_02210">
    <property type="entry name" value="RimI"/>
    <property type="match status" value="1"/>
</dbReference>
<dbReference type="InterPro" id="IPR050680">
    <property type="entry name" value="YpeA/RimI_acetyltransf"/>
</dbReference>
<dbReference type="PANTHER" id="PTHR43420">
    <property type="entry name" value="ACETYLTRANSFERASE"/>
    <property type="match status" value="1"/>
</dbReference>
<dbReference type="GO" id="GO:0005737">
    <property type="term" value="C:cytoplasm"/>
    <property type="evidence" value="ECO:0007669"/>
    <property type="project" value="UniProtKB-SubCell"/>
</dbReference>
<evidence type="ECO:0000256" key="1">
    <source>
        <dbReference type="ARBA" id="ARBA00005395"/>
    </source>
</evidence>
<keyword evidence="4 5" id="KW-0012">Acyltransferase</keyword>
<dbReference type="KEGG" id="smai:EXU30_06245"/>
<dbReference type="Pfam" id="PF00583">
    <property type="entry name" value="Acetyltransf_1"/>
    <property type="match status" value="1"/>
</dbReference>
<dbReference type="RefSeq" id="WP_130598371.1">
    <property type="nucleotide sequence ID" value="NZ_CP036200.1"/>
</dbReference>
<evidence type="ECO:0000256" key="4">
    <source>
        <dbReference type="ARBA" id="ARBA00023315"/>
    </source>
</evidence>
<proteinExistence type="inferred from homology"/>
<evidence type="ECO:0000256" key="3">
    <source>
        <dbReference type="ARBA" id="ARBA00022679"/>
    </source>
</evidence>
<name>A0A411PG22_9GAMM</name>
<dbReference type="GO" id="GO:0008999">
    <property type="term" value="F:protein-N-terminal-alanine acetyltransferase activity"/>
    <property type="evidence" value="ECO:0007669"/>
    <property type="project" value="UniProtKB-UniRule"/>
</dbReference>
<organism evidence="7 8">
    <name type="scientific">Shewanella maritima</name>
    <dbReference type="NCBI Taxonomy" id="2520507"/>
    <lineage>
        <taxon>Bacteria</taxon>
        <taxon>Pseudomonadati</taxon>
        <taxon>Pseudomonadota</taxon>
        <taxon>Gammaproteobacteria</taxon>
        <taxon>Alteromonadales</taxon>
        <taxon>Shewanellaceae</taxon>
        <taxon>Shewanella</taxon>
    </lineage>
</organism>
<dbReference type="InterPro" id="IPR006464">
    <property type="entry name" value="AcTrfase_RimI/Ard1"/>
</dbReference>
<accession>A0A411PG22</accession>
<comment type="catalytic activity">
    <reaction evidence="5">
        <text>N-terminal L-alanyl-[ribosomal protein bS18] + acetyl-CoA = N-terminal N(alpha)-acetyl-L-alanyl-[ribosomal protein bS18] + CoA + H(+)</text>
        <dbReference type="Rhea" id="RHEA:43756"/>
        <dbReference type="Rhea" id="RHEA-COMP:10676"/>
        <dbReference type="Rhea" id="RHEA-COMP:10677"/>
        <dbReference type="ChEBI" id="CHEBI:15378"/>
        <dbReference type="ChEBI" id="CHEBI:57287"/>
        <dbReference type="ChEBI" id="CHEBI:57288"/>
        <dbReference type="ChEBI" id="CHEBI:64718"/>
        <dbReference type="ChEBI" id="CHEBI:83683"/>
        <dbReference type="EC" id="2.3.1.266"/>
    </reaction>
</comment>
<evidence type="ECO:0000256" key="2">
    <source>
        <dbReference type="ARBA" id="ARBA00022490"/>
    </source>
</evidence>
<keyword evidence="3 5" id="KW-0808">Transferase</keyword>
<protein>
    <recommendedName>
        <fullName evidence="5">[Ribosomal protein bS18]-alanine N-acetyltransferase</fullName>
        <ecNumber evidence="5">2.3.1.266</ecNumber>
    </recommendedName>
</protein>
<evidence type="ECO:0000313" key="8">
    <source>
        <dbReference type="Proteomes" id="UP000291106"/>
    </source>
</evidence>
<evidence type="ECO:0000256" key="5">
    <source>
        <dbReference type="HAMAP-Rule" id="MF_02210"/>
    </source>
</evidence>
<dbReference type="PROSITE" id="PS51186">
    <property type="entry name" value="GNAT"/>
    <property type="match status" value="1"/>
</dbReference>
<feature type="domain" description="N-acetyltransferase" evidence="6">
    <location>
        <begin position="12"/>
        <end position="158"/>
    </location>
</feature>
<dbReference type="NCBIfam" id="TIGR01575">
    <property type="entry name" value="rimI"/>
    <property type="match status" value="1"/>
</dbReference>
<dbReference type="InterPro" id="IPR016181">
    <property type="entry name" value="Acyl_CoA_acyltransferase"/>
</dbReference>
<dbReference type="InterPro" id="IPR000182">
    <property type="entry name" value="GNAT_dom"/>
</dbReference>
<comment type="subcellular location">
    <subcellularLocation>
        <location evidence="5">Cytoplasm</location>
    </subcellularLocation>
</comment>
<dbReference type="PANTHER" id="PTHR43420:SF51">
    <property type="entry name" value="PEPTIDYL-LYSINE N-ACETYLTRANSFERASE YIAC"/>
    <property type="match status" value="1"/>
</dbReference>
<feature type="binding site" evidence="5">
    <location>
        <position position="119"/>
    </location>
    <ligand>
        <name>acetyl-CoA</name>
        <dbReference type="ChEBI" id="CHEBI:57288"/>
    </ligand>
</feature>
<dbReference type="InterPro" id="IPR043690">
    <property type="entry name" value="RimI"/>
</dbReference>
<evidence type="ECO:0000259" key="6">
    <source>
        <dbReference type="PROSITE" id="PS51186"/>
    </source>
</evidence>
<gene>
    <name evidence="5 7" type="primary">rimI</name>
    <name evidence="7" type="ORF">EXU30_06245</name>
</gene>
<keyword evidence="8" id="KW-1185">Reference proteome</keyword>
<dbReference type="AlphaFoldDB" id="A0A411PG22"/>
<feature type="active site" description="Proton donor" evidence="5">
    <location>
        <position position="126"/>
    </location>
</feature>
<sequence>MSESHSVSANQYILQPLTEANVEQMLLVEQSAHSHPWSQAILASCFGKWYRVTGIYNDQQTLLGFVIVQQIVDEVTLMDICVHQQAQGLGLGKQLLEQVITEAKQHNAVSILLEVRASNQAAIGLYLSQGFNQSGIRKNYYPTDSGKEDAVLMDYQFR</sequence>
<dbReference type="EMBL" id="CP036200">
    <property type="protein sequence ID" value="QBF82340.1"/>
    <property type="molecule type" value="Genomic_DNA"/>
</dbReference>
<dbReference type="Proteomes" id="UP000291106">
    <property type="component" value="Chromosome"/>
</dbReference>
<comment type="similarity">
    <text evidence="1 5">Belongs to the acetyltransferase family. RimI subfamily.</text>
</comment>
<comment type="caution">
    <text evidence="5">Lacks conserved residue(s) required for the propagation of feature annotation.</text>
</comment>
<feature type="active site" description="Proton acceptor" evidence="5">
    <location>
        <position position="114"/>
    </location>
</feature>
<dbReference type="Gene3D" id="3.40.630.30">
    <property type="match status" value="1"/>
</dbReference>
<evidence type="ECO:0000313" key="7">
    <source>
        <dbReference type="EMBL" id="QBF82340.1"/>
    </source>
</evidence>
<dbReference type="EC" id="2.3.1.266" evidence="5"/>
<dbReference type="CDD" id="cd04301">
    <property type="entry name" value="NAT_SF"/>
    <property type="match status" value="1"/>
</dbReference>